<dbReference type="InterPro" id="IPR016066">
    <property type="entry name" value="A-D-PHexomutase_CS"/>
</dbReference>
<dbReference type="SUPFAM" id="SSF53738">
    <property type="entry name" value="Phosphoglucomutase, first 3 domains"/>
    <property type="match status" value="3"/>
</dbReference>
<comment type="cofactor">
    <cofactor evidence="2">
        <name>Mg(2+)</name>
        <dbReference type="ChEBI" id="CHEBI:18420"/>
    </cofactor>
</comment>
<comment type="similarity">
    <text evidence="3">Belongs to the phosphohexose mutase family.</text>
</comment>
<protein>
    <recommendedName>
        <fullName evidence="4">phosphoglucomutase (alpha-D-glucose-1,6-bisphosphate-dependent)</fullName>
        <ecNumber evidence="4">5.4.2.2</ecNumber>
    </recommendedName>
</protein>
<dbReference type="EMBL" id="BMAR01000042">
    <property type="protein sequence ID" value="GFR50885.1"/>
    <property type="molecule type" value="Genomic_DNA"/>
</dbReference>
<sequence length="667" mass="71218">MAINVSHVQVSPGRKGHNCLGARTRTPLVRKVFRTAASTRNTSAALSDLQPLVEQWLRWDKNAESRAEIQQLWTTGKAEELRGMLGTRLEFGTAGLRGKLGPGTARMNGVVVQQTAQGLCAYLQATCPQQLQQGGLVVGYDGRHGSRAFAHLTAAVFASRGLPVALFRRVVPTPWVAAGVAELGAAAGVMVTASHNPKEYNGYKVYWGNGCQIIPPHDAGIAAAIADSLEPWDLSPYSNPHDPYDMEAEAQLLGSPLLSDPWVTVTTAYYARLAALRYLPAEGPERQAALAALGVPVYTPLHGVGAEALLQAFQVMGLPEPYIVPEQRHPDPDFPTVVFPNPEEGKGTWNLAFQAGIQQGARLVLANDPDADRLCVAERNPACPGGWRVFSGNEMGALLAHWVWSNFRERNPEVPPSRCVLLSSAVSSRLLACMAAAEGLTHVTTLTGFKWLGSTARRLEREEGRTVLFAFEEAIGFMLGGMYRDKDGISAAAVFTELAAHVYGRGGTLEGLLRQLYDKYGYFDYRSGYFIADRPEKTRAVFSELRGGGGGGGRGAEGGDGGYAGSVAGLAVEHVRDLGTGLDTSQPDGRAVLPWQPGDMMITYTLAGGATLTLRASGTEPKLKYYLEVRGDDAAAAGVLADRLQAAIAEELVGAGRHGLTLPATSA</sequence>
<keyword evidence="14" id="KW-1185">Reference proteome</keyword>
<dbReference type="AlphaFoldDB" id="A0AAD3HSE5"/>
<feature type="domain" description="Alpha-D-phosphohexomutase alpha/beta/alpha" evidence="11">
    <location>
        <begin position="297"/>
        <end position="378"/>
    </location>
</feature>
<keyword evidence="8" id="KW-0413">Isomerase</keyword>
<dbReference type="GO" id="GO:0000287">
    <property type="term" value="F:magnesium ion binding"/>
    <property type="evidence" value="ECO:0007669"/>
    <property type="project" value="InterPro"/>
</dbReference>
<feature type="domain" description="Alpha-D-phosphohexomutase alpha/beta/alpha" evidence="12">
    <location>
        <begin position="392"/>
        <end position="520"/>
    </location>
</feature>
<comment type="catalytic activity">
    <reaction evidence="1">
        <text>alpha-D-glucose 1-phosphate = alpha-D-glucose 6-phosphate</text>
        <dbReference type="Rhea" id="RHEA:23536"/>
        <dbReference type="ChEBI" id="CHEBI:58225"/>
        <dbReference type="ChEBI" id="CHEBI:58601"/>
        <dbReference type="EC" id="5.4.2.2"/>
    </reaction>
</comment>
<dbReference type="InterPro" id="IPR036900">
    <property type="entry name" value="A-D-PHexomutase_C_sf"/>
</dbReference>
<evidence type="ECO:0000256" key="5">
    <source>
        <dbReference type="ARBA" id="ARBA00022553"/>
    </source>
</evidence>
<dbReference type="PROSITE" id="PS00710">
    <property type="entry name" value="PGM_PMM"/>
    <property type="match status" value="1"/>
</dbReference>
<dbReference type="InterPro" id="IPR005845">
    <property type="entry name" value="A-D-PHexomutase_a/b/a-II"/>
</dbReference>
<name>A0AAD3HSE5_9CHLO</name>
<dbReference type="SUPFAM" id="SSF55957">
    <property type="entry name" value="Phosphoglucomutase, C-terminal domain"/>
    <property type="match status" value="1"/>
</dbReference>
<dbReference type="GO" id="GO:0005634">
    <property type="term" value="C:nucleus"/>
    <property type="evidence" value="ECO:0007669"/>
    <property type="project" value="TreeGrafter"/>
</dbReference>
<evidence type="ECO:0000259" key="11">
    <source>
        <dbReference type="Pfam" id="PF02879"/>
    </source>
</evidence>
<dbReference type="CDD" id="cd05799">
    <property type="entry name" value="PGM2"/>
    <property type="match status" value="1"/>
</dbReference>
<gene>
    <name evidence="13" type="ORF">Agub_g13175</name>
</gene>
<dbReference type="Pfam" id="PF00408">
    <property type="entry name" value="PGM_PMM_IV"/>
    <property type="match status" value="1"/>
</dbReference>
<evidence type="ECO:0000256" key="2">
    <source>
        <dbReference type="ARBA" id="ARBA00001946"/>
    </source>
</evidence>
<dbReference type="InterPro" id="IPR005846">
    <property type="entry name" value="A-D-PHexomutase_a/b/a-III"/>
</dbReference>
<organism evidence="13 14">
    <name type="scientific">Astrephomene gubernaculifera</name>
    <dbReference type="NCBI Taxonomy" id="47775"/>
    <lineage>
        <taxon>Eukaryota</taxon>
        <taxon>Viridiplantae</taxon>
        <taxon>Chlorophyta</taxon>
        <taxon>core chlorophytes</taxon>
        <taxon>Chlorophyceae</taxon>
        <taxon>CS clade</taxon>
        <taxon>Chlamydomonadales</taxon>
        <taxon>Astrephomenaceae</taxon>
        <taxon>Astrephomene</taxon>
    </lineage>
</organism>
<evidence type="ECO:0000256" key="1">
    <source>
        <dbReference type="ARBA" id="ARBA00000443"/>
    </source>
</evidence>
<evidence type="ECO:0000313" key="13">
    <source>
        <dbReference type="EMBL" id="GFR50885.1"/>
    </source>
</evidence>
<evidence type="ECO:0000256" key="7">
    <source>
        <dbReference type="ARBA" id="ARBA00022842"/>
    </source>
</evidence>
<dbReference type="GO" id="GO:0006166">
    <property type="term" value="P:purine ribonucleoside salvage"/>
    <property type="evidence" value="ECO:0007669"/>
    <property type="project" value="TreeGrafter"/>
</dbReference>
<evidence type="ECO:0000256" key="4">
    <source>
        <dbReference type="ARBA" id="ARBA00012728"/>
    </source>
</evidence>
<keyword evidence="7" id="KW-0460">Magnesium</keyword>
<feature type="domain" description="Alpha-D-phosphohexomutase alpha/beta/alpha" evidence="10">
    <location>
        <begin position="89"/>
        <end position="227"/>
    </location>
</feature>
<keyword evidence="5" id="KW-0597">Phosphoprotein</keyword>
<evidence type="ECO:0000259" key="12">
    <source>
        <dbReference type="Pfam" id="PF02880"/>
    </source>
</evidence>
<dbReference type="Pfam" id="PF02878">
    <property type="entry name" value="PGM_PMM_I"/>
    <property type="match status" value="1"/>
</dbReference>
<keyword evidence="6" id="KW-0479">Metal-binding</keyword>
<dbReference type="GO" id="GO:0008973">
    <property type="term" value="F:phosphopentomutase activity"/>
    <property type="evidence" value="ECO:0007669"/>
    <property type="project" value="TreeGrafter"/>
</dbReference>
<dbReference type="InterPro" id="IPR016055">
    <property type="entry name" value="A-D-PHexomutase_a/b/a-I/II/III"/>
</dbReference>
<dbReference type="Proteomes" id="UP001054857">
    <property type="component" value="Unassembled WGS sequence"/>
</dbReference>
<dbReference type="PANTHER" id="PTHR45745:SF1">
    <property type="entry name" value="PHOSPHOGLUCOMUTASE 2B-RELATED"/>
    <property type="match status" value="1"/>
</dbReference>
<evidence type="ECO:0000259" key="9">
    <source>
        <dbReference type="Pfam" id="PF00408"/>
    </source>
</evidence>
<dbReference type="GO" id="GO:0004614">
    <property type="term" value="F:phosphoglucomutase activity"/>
    <property type="evidence" value="ECO:0007669"/>
    <property type="project" value="UniProtKB-EC"/>
</dbReference>
<dbReference type="Pfam" id="PF02879">
    <property type="entry name" value="PGM_PMM_II"/>
    <property type="match status" value="1"/>
</dbReference>
<evidence type="ECO:0000313" key="14">
    <source>
        <dbReference type="Proteomes" id="UP001054857"/>
    </source>
</evidence>
<dbReference type="EC" id="5.4.2.2" evidence="4"/>
<reference evidence="13 14" key="1">
    <citation type="journal article" date="2021" name="Sci. Rep.">
        <title>Genome sequencing of the multicellular alga Astrephomene provides insights into convergent evolution of germ-soma differentiation.</title>
        <authorList>
            <person name="Yamashita S."/>
            <person name="Yamamoto K."/>
            <person name="Matsuzaki R."/>
            <person name="Suzuki S."/>
            <person name="Yamaguchi H."/>
            <person name="Hirooka S."/>
            <person name="Minakuchi Y."/>
            <person name="Miyagishima S."/>
            <person name="Kawachi M."/>
            <person name="Toyoda A."/>
            <person name="Nozaki H."/>
        </authorList>
    </citation>
    <scope>NUCLEOTIDE SEQUENCE [LARGE SCALE GENOMIC DNA]</scope>
    <source>
        <strain evidence="13 14">NIES-4017</strain>
    </source>
</reference>
<feature type="domain" description="Alpha-D-phosphohexomutase C-terminal" evidence="9">
    <location>
        <begin position="607"/>
        <end position="642"/>
    </location>
</feature>
<comment type="caution">
    <text evidence="13">The sequence shown here is derived from an EMBL/GenBank/DDBJ whole genome shotgun (WGS) entry which is preliminary data.</text>
</comment>
<dbReference type="InterPro" id="IPR005843">
    <property type="entry name" value="A-D-PHexomutase_C"/>
</dbReference>
<evidence type="ECO:0000256" key="8">
    <source>
        <dbReference type="ARBA" id="ARBA00023235"/>
    </source>
</evidence>
<evidence type="ECO:0000256" key="3">
    <source>
        <dbReference type="ARBA" id="ARBA00010231"/>
    </source>
</evidence>
<evidence type="ECO:0000256" key="6">
    <source>
        <dbReference type="ARBA" id="ARBA00022723"/>
    </source>
</evidence>
<evidence type="ECO:0000259" key="10">
    <source>
        <dbReference type="Pfam" id="PF02878"/>
    </source>
</evidence>
<dbReference type="Pfam" id="PF02880">
    <property type="entry name" value="PGM_PMM_III"/>
    <property type="match status" value="1"/>
</dbReference>
<accession>A0AAD3HSE5</accession>
<dbReference type="PANTHER" id="PTHR45745">
    <property type="entry name" value="PHOSPHOMANNOMUTASE 45A"/>
    <property type="match status" value="1"/>
</dbReference>
<dbReference type="InterPro" id="IPR005844">
    <property type="entry name" value="A-D-PHexomutase_a/b/a-I"/>
</dbReference>
<dbReference type="Gene3D" id="3.40.120.10">
    <property type="entry name" value="Alpha-D-Glucose-1,6-Bisphosphate, subunit A, domain 3"/>
    <property type="match status" value="3"/>
</dbReference>
<dbReference type="GO" id="GO:0005975">
    <property type="term" value="P:carbohydrate metabolic process"/>
    <property type="evidence" value="ECO:0007669"/>
    <property type="project" value="InterPro"/>
</dbReference>
<proteinExistence type="inferred from homology"/>